<dbReference type="SUPFAM" id="SSF54593">
    <property type="entry name" value="Glyoxalase/Bleomycin resistance protein/Dihydroxybiphenyl dioxygenase"/>
    <property type="match status" value="1"/>
</dbReference>
<evidence type="ECO:0000313" key="3">
    <source>
        <dbReference type="EMBL" id="MFC7269592.1"/>
    </source>
</evidence>
<protein>
    <submittedName>
        <fullName evidence="3">VOC family protein</fullName>
    </submittedName>
</protein>
<dbReference type="Pfam" id="PF00903">
    <property type="entry name" value="Glyoxalase"/>
    <property type="match status" value="1"/>
</dbReference>
<evidence type="ECO:0000313" key="4">
    <source>
        <dbReference type="Proteomes" id="UP001596507"/>
    </source>
</evidence>
<keyword evidence="4" id="KW-1185">Reference proteome</keyword>
<evidence type="ECO:0000259" key="2">
    <source>
        <dbReference type="PROSITE" id="PS51819"/>
    </source>
</evidence>
<sequence length="146" mass="15123">MTALDHVGLSVADLDAQAAWYADALGLVPTPAMSNPAIGVRTQYLVDPEDGWAIELLERVGSNPGLQASSPTEAILTRGYGHLCLRVADVAARFAALVAGGARVISAPGPSPMSGLILAYVADPEGNLIEVIERPVPLVEQIGALE</sequence>
<dbReference type="EMBL" id="JBHTBE010000003">
    <property type="protein sequence ID" value="MFC7269592.1"/>
    <property type="molecule type" value="Genomic_DNA"/>
</dbReference>
<dbReference type="InterPro" id="IPR029068">
    <property type="entry name" value="Glyas_Bleomycin-R_OHBP_Dase"/>
</dbReference>
<feature type="domain" description="VOC" evidence="2">
    <location>
        <begin position="3"/>
        <end position="134"/>
    </location>
</feature>
<dbReference type="InterPro" id="IPR051785">
    <property type="entry name" value="MMCE/EMCE_epimerase"/>
</dbReference>
<name>A0ABW2HF39_9MICO</name>
<proteinExistence type="predicted"/>
<dbReference type="InterPro" id="IPR004360">
    <property type="entry name" value="Glyas_Fos-R_dOase_dom"/>
</dbReference>
<dbReference type="PANTHER" id="PTHR43048">
    <property type="entry name" value="METHYLMALONYL-COA EPIMERASE"/>
    <property type="match status" value="1"/>
</dbReference>
<gene>
    <name evidence="3" type="ORF">ACFQRL_11520</name>
</gene>
<organism evidence="3 4">
    <name type="scientific">Microbacterium fluvii</name>
    <dbReference type="NCBI Taxonomy" id="415215"/>
    <lineage>
        <taxon>Bacteria</taxon>
        <taxon>Bacillati</taxon>
        <taxon>Actinomycetota</taxon>
        <taxon>Actinomycetes</taxon>
        <taxon>Micrococcales</taxon>
        <taxon>Microbacteriaceae</taxon>
        <taxon>Microbacterium</taxon>
    </lineage>
</organism>
<dbReference type="InterPro" id="IPR037523">
    <property type="entry name" value="VOC_core"/>
</dbReference>
<dbReference type="RefSeq" id="WP_262874525.1">
    <property type="nucleotide sequence ID" value="NZ_BAABKW010000001.1"/>
</dbReference>
<dbReference type="Gene3D" id="3.10.180.10">
    <property type="entry name" value="2,3-Dihydroxybiphenyl 1,2-Dioxygenase, domain 1"/>
    <property type="match status" value="1"/>
</dbReference>
<dbReference type="PROSITE" id="PS51819">
    <property type="entry name" value="VOC"/>
    <property type="match status" value="1"/>
</dbReference>
<reference evidence="4" key="1">
    <citation type="journal article" date="2019" name="Int. J. Syst. Evol. Microbiol.">
        <title>The Global Catalogue of Microorganisms (GCM) 10K type strain sequencing project: providing services to taxonomists for standard genome sequencing and annotation.</title>
        <authorList>
            <consortium name="The Broad Institute Genomics Platform"/>
            <consortium name="The Broad Institute Genome Sequencing Center for Infectious Disease"/>
            <person name="Wu L."/>
            <person name="Ma J."/>
        </authorList>
    </citation>
    <scope>NUCLEOTIDE SEQUENCE [LARGE SCALE GENOMIC DNA]</scope>
    <source>
        <strain evidence="4">CGMCC 1.15772</strain>
    </source>
</reference>
<dbReference type="PANTHER" id="PTHR43048:SF3">
    <property type="entry name" value="METHYLMALONYL-COA EPIMERASE, MITOCHONDRIAL"/>
    <property type="match status" value="1"/>
</dbReference>
<evidence type="ECO:0000256" key="1">
    <source>
        <dbReference type="ARBA" id="ARBA00022723"/>
    </source>
</evidence>
<keyword evidence="1" id="KW-0479">Metal-binding</keyword>
<comment type="caution">
    <text evidence="3">The sequence shown here is derived from an EMBL/GenBank/DDBJ whole genome shotgun (WGS) entry which is preliminary data.</text>
</comment>
<accession>A0ABW2HF39</accession>
<dbReference type="Proteomes" id="UP001596507">
    <property type="component" value="Unassembled WGS sequence"/>
</dbReference>